<dbReference type="AlphaFoldDB" id="A0A485KY86"/>
<feature type="compositionally biased region" description="Polar residues" evidence="1">
    <location>
        <begin position="91"/>
        <end position="108"/>
    </location>
</feature>
<organism evidence="3 4">
    <name type="scientific">Aphanomyces stellatus</name>
    <dbReference type="NCBI Taxonomy" id="120398"/>
    <lineage>
        <taxon>Eukaryota</taxon>
        <taxon>Sar</taxon>
        <taxon>Stramenopiles</taxon>
        <taxon>Oomycota</taxon>
        <taxon>Saprolegniomycetes</taxon>
        <taxon>Saprolegniales</taxon>
        <taxon>Verrucalvaceae</taxon>
        <taxon>Aphanomyces</taxon>
    </lineage>
</organism>
<evidence type="ECO:0000313" key="4">
    <source>
        <dbReference type="Proteomes" id="UP000332933"/>
    </source>
</evidence>
<evidence type="ECO:0000313" key="2">
    <source>
        <dbReference type="EMBL" id="KAF0695840.1"/>
    </source>
</evidence>
<reference evidence="3 4" key="1">
    <citation type="submission" date="2019-03" db="EMBL/GenBank/DDBJ databases">
        <authorList>
            <person name="Gaulin E."/>
            <person name="Dumas B."/>
        </authorList>
    </citation>
    <scope>NUCLEOTIDE SEQUENCE [LARGE SCALE GENOMIC DNA]</scope>
    <source>
        <strain evidence="3">CBS 568.67</strain>
    </source>
</reference>
<name>A0A485KY86_9STRA</name>
<accession>A0A485KY86</accession>
<dbReference type="Proteomes" id="UP000332933">
    <property type="component" value="Unassembled WGS sequence"/>
</dbReference>
<protein>
    <submittedName>
        <fullName evidence="3">Aste57867_13360 protein</fullName>
    </submittedName>
</protein>
<reference evidence="2" key="2">
    <citation type="submission" date="2019-06" db="EMBL/GenBank/DDBJ databases">
        <title>Genomics analysis of Aphanomyces spp. identifies a new class of oomycete effector associated with host adaptation.</title>
        <authorList>
            <person name="Gaulin E."/>
        </authorList>
    </citation>
    <scope>NUCLEOTIDE SEQUENCE</scope>
    <source>
        <strain evidence="2">CBS 578.67</strain>
    </source>
</reference>
<dbReference type="EMBL" id="VJMH01005448">
    <property type="protein sequence ID" value="KAF0695840.1"/>
    <property type="molecule type" value="Genomic_DNA"/>
</dbReference>
<feature type="compositionally biased region" description="Basic and acidic residues" evidence="1">
    <location>
        <begin position="70"/>
        <end position="86"/>
    </location>
</feature>
<evidence type="ECO:0000313" key="3">
    <source>
        <dbReference type="EMBL" id="VFT90199.1"/>
    </source>
</evidence>
<keyword evidence="4" id="KW-1185">Reference proteome</keyword>
<feature type="region of interest" description="Disordered" evidence="1">
    <location>
        <begin position="43"/>
        <end position="126"/>
    </location>
</feature>
<dbReference type="OrthoDB" id="70757at2759"/>
<feature type="compositionally biased region" description="Polar residues" evidence="1">
    <location>
        <begin position="185"/>
        <end position="202"/>
    </location>
</feature>
<sequence>MMKGLPSFNFDVRQDWIDLSLADEATDAEEEQRNWEWFQVSHDGHASPRKAPLKQPLHAVAAKPKPSSAKGKEEDFIKQMLKEHNAKVKQGRTSNANETRPHHQQANKSHIPVRKTPSDERKNSLDCSWHSIQQENLTRRPSKDVLGYISEQGSVKLGGGGASDSDDLGSNPRRKRHLVSPAPAKSTTLNSSHQSPDPNTRSDCLVKSPHEDLQDMLVELKASKQAAAAAASTTTTTTASTKATVAPSTASQVPVAAIRVINLHVDKGPLKRKVPKEQLELELLVQKHNDKHKQRRLSGASH</sequence>
<feature type="region of interest" description="Disordered" evidence="1">
    <location>
        <begin position="153"/>
        <end position="206"/>
    </location>
</feature>
<dbReference type="EMBL" id="CAADRA010005469">
    <property type="protein sequence ID" value="VFT90199.1"/>
    <property type="molecule type" value="Genomic_DNA"/>
</dbReference>
<proteinExistence type="predicted"/>
<evidence type="ECO:0000256" key="1">
    <source>
        <dbReference type="SAM" id="MobiDB-lite"/>
    </source>
</evidence>
<gene>
    <name evidence="3" type="primary">Aste57867_13360</name>
    <name evidence="2" type="ORF">As57867_013310</name>
    <name evidence="3" type="ORF">ASTE57867_13360</name>
</gene>